<feature type="region of interest" description="Disordered" evidence="9">
    <location>
        <begin position="1"/>
        <end position="20"/>
    </location>
</feature>
<feature type="non-terminal residue" evidence="11">
    <location>
        <position position="1"/>
    </location>
</feature>
<dbReference type="Proteomes" id="UP000324897">
    <property type="component" value="Chromosome 4"/>
</dbReference>
<evidence type="ECO:0000313" key="11">
    <source>
        <dbReference type="EMBL" id="TVU39431.1"/>
    </source>
</evidence>
<keyword evidence="5 8" id="KW-0812">Transmembrane</keyword>
<evidence type="ECO:0000256" key="4">
    <source>
        <dbReference type="ARBA" id="ARBA00022475"/>
    </source>
</evidence>
<dbReference type="GO" id="GO:0005886">
    <property type="term" value="C:plasma membrane"/>
    <property type="evidence" value="ECO:0007669"/>
    <property type="project" value="UniProtKB-SubCell"/>
</dbReference>
<dbReference type="AlphaFoldDB" id="A0A5J9VUW7"/>
<feature type="domain" description="Casparian strip membrane protein" evidence="10">
    <location>
        <begin position="100"/>
        <end position="151"/>
    </location>
</feature>
<comment type="subcellular location">
    <subcellularLocation>
        <location evidence="1 8">Cell membrane</location>
        <topology evidence="1 8">Multi-pass membrane protein</topology>
    </subcellularLocation>
</comment>
<dbReference type="NCBIfam" id="TIGR01569">
    <property type="entry name" value="A_tha_TIGR01569"/>
    <property type="match status" value="1"/>
</dbReference>
<evidence type="ECO:0000256" key="6">
    <source>
        <dbReference type="ARBA" id="ARBA00022989"/>
    </source>
</evidence>
<keyword evidence="4 8" id="KW-1003">Cell membrane</keyword>
<dbReference type="Gramene" id="TVU39431">
    <property type="protein sequence ID" value="TVU39431"/>
    <property type="gene ID" value="EJB05_12850"/>
</dbReference>
<organism evidence="11 12">
    <name type="scientific">Eragrostis curvula</name>
    <name type="common">weeping love grass</name>
    <dbReference type="NCBI Taxonomy" id="38414"/>
    <lineage>
        <taxon>Eukaryota</taxon>
        <taxon>Viridiplantae</taxon>
        <taxon>Streptophyta</taxon>
        <taxon>Embryophyta</taxon>
        <taxon>Tracheophyta</taxon>
        <taxon>Spermatophyta</taxon>
        <taxon>Magnoliopsida</taxon>
        <taxon>Liliopsida</taxon>
        <taxon>Poales</taxon>
        <taxon>Poaceae</taxon>
        <taxon>PACMAD clade</taxon>
        <taxon>Chloridoideae</taxon>
        <taxon>Eragrostideae</taxon>
        <taxon>Eragrostidinae</taxon>
        <taxon>Eragrostis</taxon>
    </lineage>
</organism>
<evidence type="ECO:0000256" key="9">
    <source>
        <dbReference type="SAM" id="MobiDB-lite"/>
    </source>
</evidence>
<dbReference type="InterPro" id="IPR044173">
    <property type="entry name" value="CASPL"/>
</dbReference>
<proteinExistence type="inferred from homology"/>
<keyword evidence="7 8" id="KW-0472">Membrane</keyword>
<feature type="transmembrane region" description="Helical" evidence="8">
    <location>
        <begin position="30"/>
        <end position="48"/>
    </location>
</feature>
<evidence type="ECO:0000313" key="12">
    <source>
        <dbReference type="Proteomes" id="UP000324897"/>
    </source>
</evidence>
<evidence type="ECO:0000256" key="1">
    <source>
        <dbReference type="ARBA" id="ARBA00004651"/>
    </source>
</evidence>
<dbReference type="PANTHER" id="PTHR36488">
    <property type="entry name" value="CASP-LIKE PROTEIN 1U1"/>
    <property type="match status" value="1"/>
</dbReference>
<sequence>MATVDATTESGKAAAPAPRPAAGNFSGADLFLRALLFAATLSGLVVLVTSKQTITVPVALLPRPLFVSLPAKFKDSPALMFLSGLVLRQDPLHPSCARCGIMASATGAAGGVAWIGLKGNSHTRWNEICSMYGKFCRHIGGSAFVSLIASIILVLLAVLNAYSLYRRSH</sequence>
<dbReference type="Pfam" id="PF04535">
    <property type="entry name" value="CASP_dom"/>
    <property type="match status" value="2"/>
</dbReference>
<feature type="transmembrane region" description="Helical" evidence="8">
    <location>
        <begin position="144"/>
        <end position="165"/>
    </location>
</feature>
<evidence type="ECO:0000256" key="7">
    <source>
        <dbReference type="ARBA" id="ARBA00023136"/>
    </source>
</evidence>
<keyword evidence="6 8" id="KW-1133">Transmembrane helix</keyword>
<dbReference type="EMBL" id="RWGY01000007">
    <property type="protein sequence ID" value="TVU39431.1"/>
    <property type="molecule type" value="Genomic_DNA"/>
</dbReference>
<comment type="caution">
    <text evidence="11">The sequence shown here is derived from an EMBL/GenBank/DDBJ whole genome shotgun (WGS) entry which is preliminary data.</text>
</comment>
<evidence type="ECO:0000256" key="3">
    <source>
        <dbReference type="ARBA" id="ARBA00011489"/>
    </source>
</evidence>
<keyword evidence="12" id="KW-1185">Reference proteome</keyword>
<reference evidence="11 12" key="1">
    <citation type="journal article" date="2019" name="Sci. Rep.">
        <title>A high-quality genome of Eragrostis curvula grass provides insights into Poaceae evolution and supports new strategies to enhance forage quality.</title>
        <authorList>
            <person name="Carballo J."/>
            <person name="Santos B.A.C.M."/>
            <person name="Zappacosta D."/>
            <person name="Garbus I."/>
            <person name="Selva J.P."/>
            <person name="Gallo C.A."/>
            <person name="Diaz A."/>
            <person name="Albertini E."/>
            <person name="Caccamo M."/>
            <person name="Echenique V."/>
        </authorList>
    </citation>
    <scope>NUCLEOTIDE SEQUENCE [LARGE SCALE GENOMIC DNA]</scope>
    <source>
        <strain evidence="12">cv. Victoria</strain>
        <tissue evidence="11">Leaf</tissue>
    </source>
</reference>
<feature type="domain" description="Casparian strip membrane protein" evidence="10">
    <location>
        <begin position="25"/>
        <end position="82"/>
    </location>
</feature>
<comment type="similarity">
    <text evidence="2 8">Belongs to the Casparian strip membrane proteins (CASP) family.</text>
</comment>
<dbReference type="OrthoDB" id="1926504at2759"/>
<protein>
    <recommendedName>
        <fullName evidence="8">CASP-like protein</fullName>
    </recommendedName>
</protein>
<accession>A0A5J9VUW7</accession>
<comment type="subunit">
    <text evidence="3 8">Homodimer and heterodimers.</text>
</comment>
<dbReference type="InterPro" id="IPR006702">
    <property type="entry name" value="CASP_dom"/>
</dbReference>
<comment type="caution">
    <text evidence="8">Lacks conserved residue(s) required for the propagation of feature annotation.</text>
</comment>
<name>A0A5J9VUW7_9POAL</name>
<dbReference type="InterPro" id="IPR006459">
    <property type="entry name" value="CASP/CASPL"/>
</dbReference>
<evidence type="ECO:0000256" key="2">
    <source>
        <dbReference type="ARBA" id="ARBA00007651"/>
    </source>
</evidence>
<gene>
    <name evidence="11" type="ORF">EJB05_12850</name>
</gene>
<evidence type="ECO:0000256" key="5">
    <source>
        <dbReference type="ARBA" id="ARBA00022692"/>
    </source>
</evidence>
<evidence type="ECO:0000259" key="10">
    <source>
        <dbReference type="Pfam" id="PF04535"/>
    </source>
</evidence>
<feature type="compositionally biased region" description="Polar residues" evidence="9">
    <location>
        <begin position="1"/>
        <end position="10"/>
    </location>
</feature>
<dbReference type="PANTHER" id="PTHR36488:SF8">
    <property type="entry name" value="CASP-LIKE PROTEIN 1U1"/>
    <property type="match status" value="1"/>
</dbReference>
<evidence type="ECO:0000256" key="8">
    <source>
        <dbReference type="RuleBase" id="RU361233"/>
    </source>
</evidence>